<dbReference type="SUPFAM" id="SSF53613">
    <property type="entry name" value="Ribokinase-like"/>
    <property type="match status" value="1"/>
</dbReference>
<dbReference type="NCBIfam" id="TIGR00196">
    <property type="entry name" value="yjeF_cterm"/>
    <property type="match status" value="1"/>
</dbReference>
<keyword evidence="5 18" id="KW-0479">Metal-binding</keyword>
<dbReference type="Gene3D" id="3.40.1190.20">
    <property type="match status" value="1"/>
</dbReference>
<evidence type="ECO:0000313" key="23">
    <source>
        <dbReference type="Proteomes" id="UP000003704"/>
    </source>
</evidence>
<protein>
    <recommendedName>
        <fullName evidence="19">Bifunctional NAD(P)H-hydrate repair enzyme</fullName>
    </recommendedName>
    <alternativeName>
        <fullName evidence="19">Nicotinamide nucleotide repair protein</fullName>
    </alternativeName>
    <domain>
        <recommendedName>
            <fullName evidence="19">ADP-dependent (S)-NAD(P)H-hydrate dehydratase</fullName>
            <ecNumber evidence="19">4.2.1.136</ecNumber>
        </recommendedName>
        <alternativeName>
            <fullName evidence="19">ADP-dependent NAD(P)HX dehydratase</fullName>
        </alternativeName>
    </domain>
    <domain>
        <recommendedName>
            <fullName evidence="19">NAD(P)H-hydrate epimerase</fullName>
            <ecNumber evidence="19">5.1.99.6</ecNumber>
        </recommendedName>
    </domain>
</protein>
<feature type="binding site" evidence="18">
    <location>
        <position position="160"/>
    </location>
    <ligand>
        <name>(6S)-NADPHX</name>
        <dbReference type="ChEBI" id="CHEBI:64076"/>
    </ligand>
</feature>
<evidence type="ECO:0000256" key="2">
    <source>
        <dbReference type="ARBA" id="ARBA00000909"/>
    </source>
</evidence>
<evidence type="ECO:0000256" key="10">
    <source>
        <dbReference type="ARBA" id="ARBA00023027"/>
    </source>
</evidence>
<dbReference type="InterPro" id="IPR030677">
    <property type="entry name" value="Nnr"/>
</dbReference>
<evidence type="ECO:0000256" key="19">
    <source>
        <dbReference type="PIRNR" id="PIRNR017184"/>
    </source>
</evidence>
<feature type="binding site" evidence="18">
    <location>
        <position position="125"/>
    </location>
    <ligand>
        <name>K(+)</name>
        <dbReference type="ChEBI" id="CHEBI:29103"/>
    </ligand>
</feature>
<evidence type="ECO:0000256" key="4">
    <source>
        <dbReference type="ARBA" id="ARBA00009524"/>
    </source>
</evidence>
<comment type="subunit">
    <text evidence="17">Homotetramer.</text>
</comment>
<feature type="binding site" evidence="17">
    <location>
        <begin position="408"/>
        <end position="412"/>
    </location>
    <ligand>
        <name>AMP</name>
        <dbReference type="ChEBI" id="CHEBI:456215"/>
    </ligand>
</feature>
<dbReference type="Proteomes" id="UP000003704">
    <property type="component" value="Unassembled WGS sequence"/>
</dbReference>
<keyword evidence="6 17" id="KW-0547">Nucleotide-binding</keyword>
<evidence type="ECO:0000256" key="17">
    <source>
        <dbReference type="HAMAP-Rule" id="MF_01965"/>
    </source>
</evidence>
<feature type="binding site" evidence="18">
    <location>
        <position position="163"/>
    </location>
    <ligand>
        <name>K(+)</name>
        <dbReference type="ChEBI" id="CHEBI:29103"/>
    </ligand>
</feature>
<dbReference type="EC" id="5.1.99.6" evidence="19"/>
<comment type="similarity">
    <text evidence="3 19">In the N-terminal section; belongs to the NnrE/AIBP family.</text>
</comment>
<dbReference type="PROSITE" id="PS51383">
    <property type="entry name" value="YJEF_C_3"/>
    <property type="match status" value="1"/>
</dbReference>
<dbReference type="SUPFAM" id="SSF64153">
    <property type="entry name" value="YjeF N-terminal domain-like"/>
    <property type="match status" value="1"/>
</dbReference>
<comment type="caution">
    <text evidence="18">Lacks conserved residue(s) required for the propagation of feature annotation.</text>
</comment>
<feature type="domain" description="YjeF C-terminal" evidence="20">
    <location>
        <begin position="225"/>
        <end position="494"/>
    </location>
</feature>
<organism evidence="22 23">
    <name type="scientific">Hydrocarboniphaga effusa AP103</name>
    <dbReference type="NCBI Taxonomy" id="1172194"/>
    <lineage>
        <taxon>Bacteria</taxon>
        <taxon>Pseudomonadati</taxon>
        <taxon>Pseudomonadota</taxon>
        <taxon>Gammaproteobacteria</taxon>
        <taxon>Nevskiales</taxon>
        <taxon>Nevskiaceae</taxon>
        <taxon>Hydrocarboniphaga</taxon>
    </lineage>
</organism>
<evidence type="ECO:0000259" key="21">
    <source>
        <dbReference type="PROSITE" id="PS51385"/>
    </source>
</evidence>
<feature type="binding site" evidence="17">
    <location>
        <position position="435"/>
    </location>
    <ligand>
        <name>AMP</name>
        <dbReference type="ChEBI" id="CHEBI:456215"/>
    </ligand>
</feature>
<evidence type="ECO:0000256" key="13">
    <source>
        <dbReference type="ARBA" id="ARBA00023268"/>
    </source>
</evidence>
<evidence type="ECO:0000313" key="22">
    <source>
        <dbReference type="EMBL" id="EIT68240.1"/>
    </source>
</evidence>
<comment type="catalytic activity">
    <reaction evidence="2 18 19">
        <text>(6R)-NADPHX = (6S)-NADPHX</text>
        <dbReference type="Rhea" id="RHEA:32227"/>
        <dbReference type="ChEBI" id="CHEBI:64076"/>
        <dbReference type="ChEBI" id="CHEBI:64077"/>
        <dbReference type="EC" id="5.1.99.6"/>
    </reaction>
</comment>
<evidence type="ECO:0000256" key="8">
    <source>
        <dbReference type="ARBA" id="ARBA00022857"/>
    </source>
</evidence>
<dbReference type="PANTHER" id="PTHR12592:SF0">
    <property type="entry name" value="ATP-DEPENDENT (S)-NAD(P)H-HYDRATE DEHYDRATASE"/>
    <property type="match status" value="1"/>
</dbReference>
<comment type="caution">
    <text evidence="22">The sequence shown here is derived from an EMBL/GenBank/DDBJ whole genome shotgun (WGS) entry which is preliminary data.</text>
</comment>
<feature type="binding site" evidence="17">
    <location>
        <position position="321"/>
    </location>
    <ligand>
        <name>(6S)-NADPHX</name>
        <dbReference type="ChEBI" id="CHEBI:64076"/>
    </ligand>
</feature>
<evidence type="ECO:0000256" key="5">
    <source>
        <dbReference type="ARBA" id="ARBA00022723"/>
    </source>
</evidence>
<evidence type="ECO:0000256" key="18">
    <source>
        <dbReference type="HAMAP-Rule" id="MF_01966"/>
    </source>
</evidence>
<feature type="binding site" evidence="18">
    <location>
        <position position="64"/>
    </location>
    <ligand>
        <name>K(+)</name>
        <dbReference type="ChEBI" id="CHEBI:29103"/>
    </ligand>
</feature>
<evidence type="ECO:0000256" key="11">
    <source>
        <dbReference type="ARBA" id="ARBA00023235"/>
    </source>
</evidence>
<dbReference type="HAMAP" id="MF_01966">
    <property type="entry name" value="NADHX_epimerase"/>
    <property type="match status" value="1"/>
</dbReference>
<dbReference type="GO" id="GO:0052855">
    <property type="term" value="F:ADP-dependent NAD(P)H-hydrate dehydratase activity"/>
    <property type="evidence" value="ECO:0007669"/>
    <property type="project" value="UniProtKB-UniRule"/>
</dbReference>
<dbReference type="GO" id="GO:0052856">
    <property type="term" value="F:NAD(P)HX epimerase activity"/>
    <property type="evidence" value="ECO:0007669"/>
    <property type="project" value="UniProtKB-UniRule"/>
</dbReference>
<dbReference type="PROSITE" id="PS51385">
    <property type="entry name" value="YJEF_N"/>
    <property type="match status" value="1"/>
</dbReference>
<dbReference type="InterPro" id="IPR036652">
    <property type="entry name" value="YjeF_N_dom_sf"/>
</dbReference>
<keyword evidence="9 18" id="KW-0630">Potassium</keyword>
<evidence type="ECO:0000256" key="14">
    <source>
        <dbReference type="ARBA" id="ARBA00025153"/>
    </source>
</evidence>
<dbReference type="Pfam" id="PF01256">
    <property type="entry name" value="Carb_kinase"/>
    <property type="match status" value="1"/>
</dbReference>
<comment type="cofactor">
    <cofactor evidence="17">
        <name>Mg(2+)</name>
        <dbReference type="ChEBI" id="CHEBI:18420"/>
    </cofactor>
</comment>
<evidence type="ECO:0000259" key="20">
    <source>
        <dbReference type="PROSITE" id="PS51383"/>
    </source>
</evidence>
<dbReference type="PANTHER" id="PTHR12592">
    <property type="entry name" value="ATP-DEPENDENT (S)-NAD(P)H-HYDRATE DEHYDRATASE FAMILY MEMBER"/>
    <property type="match status" value="1"/>
</dbReference>
<feature type="binding site" evidence="17">
    <location>
        <position position="260"/>
    </location>
    <ligand>
        <name>(6S)-NADPHX</name>
        <dbReference type="ChEBI" id="CHEBI:64076"/>
    </ligand>
</feature>
<reference evidence="22 23" key="1">
    <citation type="journal article" date="2012" name="J. Bacteriol.">
        <title>Genome Sequence of n-Alkane-Degrading Hydrocarboniphaga effusa Strain AP103T (ATCC BAA-332T).</title>
        <authorList>
            <person name="Chang H.K."/>
            <person name="Zylstra G.J."/>
            <person name="Chae J.C."/>
        </authorList>
    </citation>
    <scope>NUCLEOTIDE SEQUENCE [LARGE SCALE GENOMIC DNA]</scope>
    <source>
        <strain evidence="22 23">AP103</strain>
    </source>
</reference>
<comment type="cofactor">
    <cofactor evidence="18 19">
        <name>K(+)</name>
        <dbReference type="ChEBI" id="CHEBI:29103"/>
    </cofactor>
    <text evidence="18 19">Binds 1 potassium ion per subunit.</text>
</comment>
<evidence type="ECO:0000256" key="7">
    <source>
        <dbReference type="ARBA" id="ARBA00022840"/>
    </source>
</evidence>
<comment type="similarity">
    <text evidence="17">Belongs to the NnrD/CARKD family.</text>
</comment>
<comment type="catalytic activity">
    <reaction evidence="16 17 19">
        <text>(6S)-NADPHX + ADP = AMP + phosphate + NADPH + H(+)</text>
        <dbReference type="Rhea" id="RHEA:32235"/>
        <dbReference type="ChEBI" id="CHEBI:15378"/>
        <dbReference type="ChEBI" id="CHEBI:43474"/>
        <dbReference type="ChEBI" id="CHEBI:57783"/>
        <dbReference type="ChEBI" id="CHEBI:64076"/>
        <dbReference type="ChEBI" id="CHEBI:456215"/>
        <dbReference type="ChEBI" id="CHEBI:456216"/>
        <dbReference type="EC" id="4.2.1.136"/>
    </reaction>
</comment>
<comment type="function">
    <text evidence="14 19">Bifunctional enzyme that catalyzes the epimerization of the S- and R-forms of NAD(P)HX and the dehydration of the S-form of NAD(P)HX at the expense of ADP, which is converted to AMP. This allows the repair of both epimers of NAD(P)HX, a damaged form of NAD(P)H that is a result of enzymatic or heat-dependent hydration.</text>
</comment>
<dbReference type="GO" id="GO:0005524">
    <property type="term" value="F:ATP binding"/>
    <property type="evidence" value="ECO:0007669"/>
    <property type="project" value="UniProtKB-UniRule"/>
</dbReference>
<keyword evidence="13" id="KW-0511">Multifunctional enzyme</keyword>
<name>I8T2T0_9GAMM</name>
<dbReference type="PIRSF" id="PIRSF017184">
    <property type="entry name" value="Nnr"/>
    <property type="match status" value="1"/>
</dbReference>
<accession>I8T2T0</accession>
<evidence type="ECO:0000256" key="9">
    <source>
        <dbReference type="ARBA" id="ARBA00022958"/>
    </source>
</evidence>
<gene>
    <name evidence="18" type="primary">nnrE</name>
    <name evidence="17" type="synonym">nnrD</name>
    <name evidence="22" type="ORF">WQQ_46750</name>
</gene>
<evidence type="ECO:0000256" key="6">
    <source>
        <dbReference type="ARBA" id="ARBA00022741"/>
    </source>
</evidence>
<dbReference type="PATRIC" id="fig|1172194.4.peg.4535"/>
<feature type="binding site" evidence="18">
    <location>
        <begin position="129"/>
        <end position="135"/>
    </location>
    <ligand>
        <name>(6S)-NADPHX</name>
        <dbReference type="ChEBI" id="CHEBI:64076"/>
    </ligand>
</feature>
<dbReference type="NCBIfam" id="TIGR00197">
    <property type="entry name" value="yjeF_nterm"/>
    <property type="match status" value="1"/>
</dbReference>
<dbReference type="STRING" id="1172194.WQQ_46750"/>
<dbReference type="GO" id="GO:0046872">
    <property type="term" value="F:metal ion binding"/>
    <property type="evidence" value="ECO:0007669"/>
    <property type="project" value="UniProtKB-UniRule"/>
</dbReference>
<dbReference type="GO" id="GO:0046496">
    <property type="term" value="P:nicotinamide nucleotide metabolic process"/>
    <property type="evidence" value="ECO:0007669"/>
    <property type="project" value="UniProtKB-UniRule"/>
</dbReference>
<feature type="binding site" evidence="17">
    <location>
        <position position="436"/>
    </location>
    <ligand>
        <name>(6S)-NADPHX</name>
        <dbReference type="ChEBI" id="CHEBI:64076"/>
    </ligand>
</feature>
<dbReference type="CDD" id="cd01171">
    <property type="entry name" value="YXKO-related"/>
    <property type="match status" value="1"/>
</dbReference>
<keyword evidence="12 17" id="KW-0456">Lyase</keyword>
<dbReference type="InterPro" id="IPR029056">
    <property type="entry name" value="Ribokinase-like"/>
</dbReference>
<dbReference type="AlphaFoldDB" id="I8T2T0"/>
<sequence>MTLVRDLPLYSAAQTRELDRRAIQGLPIAGYALMCRAAVAAWDELRWRRPNPRRIDVVCGPGNNGGDGYVLARLAQADGVEVRVWSLGQPQAGTEAAQALGDWSAVGTTQVYERGCLREATIVVDAIYGTGLSRAPSGLAAEAIEEIRALSGQAFVLAIDLPSGLSADTGQPLGTAVKADLSVSFIGRKLGLYTGAGPELCGEKVFCDLGVPQDEGVEPAATLLDESSLAIRLPKRARTAHKGSSGFVTLAGGDEGYTGAILMATRSALRAGAGMVTVASRGAHAAVLAAAQPEAMFRPTESADDFVARIDKTKVVAIGPGLGQGDWGRALWRAALRSDKPLVVDADALNLLAADPQSCDRRAAPWILTPHPGEAARLLGCTVAEIEADRVAAVREVAHRYGGTVVLKGAGTLVCGQQLAVCPYGNPGMAVGGMGDALTGIIAAFVAQGLAPEPAAQTGVMVHALAGDVAAKAGERGLLPSDLIECLRQIVNPKPEAN</sequence>
<proteinExistence type="inferred from homology"/>
<dbReference type="EMBL" id="AKGD01000004">
    <property type="protein sequence ID" value="EIT68240.1"/>
    <property type="molecule type" value="Genomic_DNA"/>
</dbReference>
<comment type="similarity">
    <text evidence="18">Belongs to the NnrE/AIBP family.</text>
</comment>
<keyword evidence="11 18" id="KW-0413">Isomerase</keyword>
<keyword evidence="10 17" id="KW-0520">NAD</keyword>
<dbReference type="GO" id="GO:0110051">
    <property type="term" value="P:metabolite repair"/>
    <property type="evidence" value="ECO:0007669"/>
    <property type="project" value="TreeGrafter"/>
</dbReference>
<comment type="similarity">
    <text evidence="4 19">In the C-terminal section; belongs to the NnrD/CARKD family.</text>
</comment>
<evidence type="ECO:0000256" key="15">
    <source>
        <dbReference type="ARBA" id="ARBA00048238"/>
    </source>
</evidence>
<dbReference type="Pfam" id="PF03853">
    <property type="entry name" value="YjeF_N"/>
    <property type="match status" value="1"/>
</dbReference>
<feature type="binding site" evidence="17">
    <location>
        <position position="371"/>
    </location>
    <ligand>
        <name>(6S)-NADPHX</name>
        <dbReference type="ChEBI" id="CHEBI:64076"/>
    </ligand>
</feature>
<keyword evidence="23" id="KW-1185">Reference proteome</keyword>
<feature type="domain" description="YjeF N-terminal" evidence="21">
    <location>
        <begin position="15"/>
        <end position="217"/>
    </location>
</feature>
<dbReference type="InterPro" id="IPR004443">
    <property type="entry name" value="YjeF_N_dom"/>
</dbReference>
<dbReference type="EC" id="4.2.1.136" evidence="19"/>
<keyword evidence="7 17" id="KW-0067">ATP-binding</keyword>
<evidence type="ECO:0000256" key="1">
    <source>
        <dbReference type="ARBA" id="ARBA00000013"/>
    </source>
</evidence>
<evidence type="ECO:0000256" key="16">
    <source>
        <dbReference type="ARBA" id="ARBA00049209"/>
    </source>
</evidence>
<dbReference type="HAMAP" id="MF_01965">
    <property type="entry name" value="NADHX_dehydratase"/>
    <property type="match status" value="1"/>
</dbReference>
<comment type="function">
    <text evidence="17">Catalyzes the dehydration of the S-form of NAD(P)HX at the expense of ADP, which is converted to AMP. Together with NAD(P)HX epimerase, which catalyzes the epimerization of the S- and R-forms, the enzyme allows the repair of both epimers of NAD(P)HX, a damaged form of NAD(P)H that is a result of enzymatic or heat-dependent hydration.</text>
</comment>
<evidence type="ECO:0000256" key="12">
    <source>
        <dbReference type="ARBA" id="ARBA00023239"/>
    </source>
</evidence>
<feature type="binding site" evidence="18">
    <location>
        <begin position="63"/>
        <end position="67"/>
    </location>
    <ligand>
        <name>(6S)-NADPHX</name>
        <dbReference type="ChEBI" id="CHEBI:64076"/>
    </ligand>
</feature>
<comment type="catalytic activity">
    <reaction evidence="1 18 19">
        <text>(6R)-NADHX = (6S)-NADHX</text>
        <dbReference type="Rhea" id="RHEA:32215"/>
        <dbReference type="ChEBI" id="CHEBI:64074"/>
        <dbReference type="ChEBI" id="CHEBI:64075"/>
        <dbReference type="EC" id="5.1.99.6"/>
    </reaction>
</comment>
<dbReference type="InterPro" id="IPR000631">
    <property type="entry name" value="CARKD"/>
</dbReference>
<keyword evidence="8 17" id="KW-0521">NADP</keyword>
<evidence type="ECO:0000256" key="3">
    <source>
        <dbReference type="ARBA" id="ARBA00006001"/>
    </source>
</evidence>
<dbReference type="Gene3D" id="3.40.50.10260">
    <property type="entry name" value="YjeF N-terminal domain"/>
    <property type="match status" value="1"/>
</dbReference>
<comment type="catalytic activity">
    <reaction evidence="15 17 19">
        <text>(6S)-NADHX + ADP = AMP + phosphate + NADH + H(+)</text>
        <dbReference type="Rhea" id="RHEA:32223"/>
        <dbReference type="ChEBI" id="CHEBI:15378"/>
        <dbReference type="ChEBI" id="CHEBI:43474"/>
        <dbReference type="ChEBI" id="CHEBI:57945"/>
        <dbReference type="ChEBI" id="CHEBI:64074"/>
        <dbReference type="ChEBI" id="CHEBI:456215"/>
        <dbReference type="ChEBI" id="CHEBI:456216"/>
        <dbReference type="EC" id="4.2.1.136"/>
    </reaction>
</comment>
<comment type="function">
    <text evidence="18">Catalyzes the epimerization of the S- and R-forms of NAD(P)HX, a damaged form of NAD(P)H that is a result of enzymatic or heat-dependent hydration. This is a prerequisite for the S-specific NAD(P)H-hydrate dehydratase to allow the repair of both epimers of NAD(P)HX.</text>
</comment>